<keyword evidence="3" id="KW-1185">Reference proteome</keyword>
<name>A0AAU4K437_9NOCA</name>
<dbReference type="PANTHER" id="PTHR35525">
    <property type="entry name" value="BLL6575 PROTEIN"/>
    <property type="match status" value="1"/>
</dbReference>
<dbReference type="InterPro" id="IPR023286">
    <property type="entry name" value="ABATE_dom_sf"/>
</dbReference>
<accession>A0AAU4K437</accession>
<evidence type="ECO:0000313" key="2">
    <source>
        <dbReference type="EMBL" id="WUM20835.1"/>
    </source>
</evidence>
<dbReference type="PANTHER" id="PTHR35525:SF3">
    <property type="entry name" value="BLL6575 PROTEIN"/>
    <property type="match status" value="1"/>
</dbReference>
<proteinExistence type="predicted"/>
<organism evidence="2 3">
    <name type="scientific">Williamsia herbipolensis</name>
    <dbReference type="NCBI Taxonomy" id="1603258"/>
    <lineage>
        <taxon>Bacteria</taxon>
        <taxon>Bacillati</taxon>
        <taxon>Actinomycetota</taxon>
        <taxon>Actinomycetes</taxon>
        <taxon>Mycobacteriales</taxon>
        <taxon>Nocardiaceae</taxon>
        <taxon>Williamsia</taxon>
    </lineage>
</organism>
<sequence>MRFTHDTEPALVAVTALVNSGRTDTDTLATTDGLGDFLDTHGYTGRHDGDVTELQAVRALRDRLARFWDLDRDAAAEEVNRILRESGARPFVTRHDTADWHIHVTDSGDPLADRIGAETAMAFVDLIRADEFDRLRTCVADDCDCVLIDMSRNRSRRFCAERNCGNRASVAAYRARRSQIPHS</sequence>
<evidence type="ECO:0000313" key="3">
    <source>
        <dbReference type="Proteomes" id="UP001432128"/>
    </source>
</evidence>
<dbReference type="AlphaFoldDB" id="A0AAU4K437"/>
<dbReference type="RefSeq" id="WP_328858049.1">
    <property type="nucleotide sequence ID" value="NZ_CP108021.1"/>
</dbReference>
<dbReference type="KEGG" id="whr:OG579_03095"/>
<dbReference type="SUPFAM" id="SSF160904">
    <property type="entry name" value="Jann2411-like"/>
    <property type="match status" value="1"/>
</dbReference>
<evidence type="ECO:0000259" key="1">
    <source>
        <dbReference type="Pfam" id="PF11706"/>
    </source>
</evidence>
<protein>
    <submittedName>
        <fullName evidence="2">CGNR zinc finger domain-containing protein</fullName>
    </submittedName>
</protein>
<dbReference type="Pfam" id="PF11706">
    <property type="entry name" value="zf-CGNR"/>
    <property type="match status" value="1"/>
</dbReference>
<dbReference type="Pfam" id="PF07336">
    <property type="entry name" value="ABATE"/>
    <property type="match status" value="1"/>
</dbReference>
<dbReference type="Proteomes" id="UP001432128">
    <property type="component" value="Chromosome"/>
</dbReference>
<dbReference type="Gene3D" id="1.10.3300.10">
    <property type="entry name" value="Jann2411-like domain"/>
    <property type="match status" value="1"/>
</dbReference>
<dbReference type="InterPro" id="IPR021005">
    <property type="entry name" value="Znf_CGNR"/>
</dbReference>
<gene>
    <name evidence="2" type="ORF">OG579_03095</name>
</gene>
<dbReference type="InterPro" id="IPR010852">
    <property type="entry name" value="ABATE"/>
</dbReference>
<reference evidence="2 3" key="1">
    <citation type="submission" date="2022-10" db="EMBL/GenBank/DDBJ databases">
        <title>The complete genomes of actinobacterial strains from the NBC collection.</title>
        <authorList>
            <person name="Joergensen T.S."/>
            <person name="Alvarez Arevalo M."/>
            <person name="Sterndorff E.B."/>
            <person name="Faurdal D."/>
            <person name="Vuksanovic O."/>
            <person name="Mourched A.-S."/>
            <person name="Charusanti P."/>
            <person name="Shaw S."/>
            <person name="Blin K."/>
            <person name="Weber T."/>
        </authorList>
    </citation>
    <scope>NUCLEOTIDE SEQUENCE [LARGE SCALE GENOMIC DNA]</scope>
    <source>
        <strain evidence="2 3">NBC_00319</strain>
    </source>
</reference>
<feature type="domain" description="Zinc finger CGNR" evidence="1">
    <location>
        <begin position="134"/>
        <end position="177"/>
    </location>
</feature>
<dbReference type="EMBL" id="CP108021">
    <property type="protein sequence ID" value="WUM20835.1"/>
    <property type="molecule type" value="Genomic_DNA"/>
</dbReference>